<name>A0A0F9F272_9ZZZZ</name>
<proteinExistence type="predicted"/>
<sequence>MYECNTGIECKECEKFGGCDSHLEKKCLCGKKILIKEAACPECLVDLDATMDILDRKEN</sequence>
<protein>
    <submittedName>
        <fullName evidence="1">Uncharacterized protein</fullName>
    </submittedName>
</protein>
<evidence type="ECO:0000313" key="1">
    <source>
        <dbReference type="EMBL" id="KKL80439.1"/>
    </source>
</evidence>
<dbReference type="EMBL" id="LAZR01022855">
    <property type="protein sequence ID" value="KKL80439.1"/>
    <property type="molecule type" value="Genomic_DNA"/>
</dbReference>
<comment type="caution">
    <text evidence="1">The sequence shown here is derived from an EMBL/GenBank/DDBJ whole genome shotgun (WGS) entry which is preliminary data.</text>
</comment>
<accession>A0A0F9F272</accession>
<organism evidence="1">
    <name type="scientific">marine sediment metagenome</name>
    <dbReference type="NCBI Taxonomy" id="412755"/>
    <lineage>
        <taxon>unclassified sequences</taxon>
        <taxon>metagenomes</taxon>
        <taxon>ecological metagenomes</taxon>
    </lineage>
</organism>
<reference evidence="1" key="1">
    <citation type="journal article" date="2015" name="Nature">
        <title>Complex archaea that bridge the gap between prokaryotes and eukaryotes.</title>
        <authorList>
            <person name="Spang A."/>
            <person name="Saw J.H."/>
            <person name="Jorgensen S.L."/>
            <person name="Zaremba-Niedzwiedzka K."/>
            <person name="Martijn J."/>
            <person name="Lind A.E."/>
            <person name="van Eijk R."/>
            <person name="Schleper C."/>
            <person name="Guy L."/>
            <person name="Ettema T.J."/>
        </authorList>
    </citation>
    <scope>NUCLEOTIDE SEQUENCE</scope>
</reference>
<gene>
    <name evidence="1" type="ORF">LCGC14_2004790</name>
</gene>
<dbReference type="AlphaFoldDB" id="A0A0F9F272"/>